<evidence type="ECO:0000256" key="7">
    <source>
        <dbReference type="ARBA" id="ARBA00023306"/>
    </source>
</evidence>
<reference evidence="11" key="1">
    <citation type="journal article" date="2019" name="Int. J. Syst. Evol. Microbiol.">
        <title>The Global Catalogue of Microorganisms (GCM) 10K type strain sequencing project: providing services to taxonomists for standard genome sequencing and annotation.</title>
        <authorList>
            <consortium name="The Broad Institute Genomics Platform"/>
            <consortium name="The Broad Institute Genome Sequencing Center for Infectious Disease"/>
            <person name="Wu L."/>
            <person name="Ma J."/>
        </authorList>
    </citation>
    <scope>NUCLEOTIDE SEQUENCE [LARGE SCALE GENOMIC DNA]</scope>
    <source>
        <strain evidence="11">CCM 7640</strain>
    </source>
</reference>
<dbReference type="Proteomes" id="UP000629365">
    <property type="component" value="Unassembled WGS sequence"/>
</dbReference>
<comment type="caution">
    <text evidence="10">The sequence shown here is derived from an EMBL/GenBank/DDBJ whole genome shotgun (WGS) entry which is preliminary data.</text>
</comment>
<keyword evidence="6" id="KW-0175">Coiled coil</keyword>
<dbReference type="GO" id="GO:0051301">
    <property type="term" value="P:cell division"/>
    <property type="evidence" value="ECO:0007669"/>
    <property type="project" value="UniProtKB-KW"/>
</dbReference>
<evidence type="ECO:0000256" key="3">
    <source>
        <dbReference type="ARBA" id="ARBA00018787"/>
    </source>
</evidence>
<feature type="compositionally biased region" description="Basic and acidic residues" evidence="9">
    <location>
        <begin position="220"/>
        <end position="229"/>
    </location>
</feature>
<accession>A0ABQ1RZK4</accession>
<keyword evidence="4" id="KW-0963">Cytoplasm</keyword>
<evidence type="ECO:0000256" key="2">
    <source>
        <dbReference type="ARBA" id="ARBA00009008"/>
    </source>
</evidence>
<dbReference type="InterPro" id="IPR007793">
    <property type="entry name" value="DivIVA_fam"/>
</dbReference>
<dbReference type="Gene3D" id="6.10.250.660">
    <property type="match status" value="1"/>
</dbReference>
<keyword evidence="11" id="KW-1185">Reference proteome</keyword>
<organism evidence="10 11">
    <name type="scientific">Microbacterium murale</name>
    <dbReference type="NCBI Taxonomy" id="1081040"/>
    <lineage>
        <taxon>Bacteria</taxon>
        <taxon>Bacillati</taxon>
        <taxon>Actinomycetota</taxon>
        <taxon>Actinomycetes</taxon>
        <taxon>Micrococcales</taxon>
        <taxon>Microbacteriaceae</taxon>
        <taxon>Microbacterium</taxon>
    </lineage>
</organism>
<evidence type="ECO:0000313" key="10">
    <source>
        <dbReference type="EMBL" id="GGD85564.1"/>
    </source>
</evidence>
<evidence type="ECO:0000256" key="1">
    <source>
        <dbReference type="ARBA" id="ARBA00004496"/>
    </source>
</evidence>
<keyword evidence="5 10" id="KW-0132">Cell division</keyword>
<evidence type="ECO:0000256" key="4">
    <source>
        <dbReference type="ARBA" id="ARBA00022490"/>
    </source>
</evidence>
<feature type="region of interest" description="Disordered" evidence="9">
    <location>
        <begin position="155"/>
        <end position="191"/>
    </location>
</feature>
<dbReference type="PANTHER" id="PTHR35794">
    <property type="entry name" value="CELL DIVISION PROTEIN DIVIVA"/>
    <property type="match status" value="1"/>
</dbReference>
<feature type="compositionally biased region" description="Polar residues" evidence="9">
    <location>
        <begin position="230"/>
        <end position="241"/>
    </location>
</feature>
<evidence type="ECO:0000313" key="11">
    <source>
        <dbReference type="Proteomes" id="UP000629365"/>
    </source>
</evidence>
<evidence type="ECO:0000256" key="8">
    <source>
        <dbReference type="ARBA" id="ARBA00031737"/>
    </source>
</evidence>
<dbReference type="PANTHER" id="PTHR35794:SF2">
    <property type="entry name" value="CELL DIVISION PROTEIN DIVIVA"/>
    <property type="match status" value="1"/>
</dbReference>
<comment type="subcellular location">
    <subcellularLocation>
        <location evidence="1">Cytoplasm</location>
    </subcellularLocation>
</comment>
<dbReference type="EMBL" id="BMCM01000005">
    <property type="protein sequence ID" value="GGD85564.1"/>
    <property type="molecule type" value="Genomic_DNA"/>
</dbReference>
<evidence type="ECO:0000256" key="5">
    <source>
        <dbReference type="ARBA" id="ARBA00022618"/>
    </source>
</evidence>
<dbReference type="InterPro" id="IPR019933">
    <property type="entry name" value="DivIVA_domain"/>
</dbReference>
<comment type="similarity">
    <text evidence="2">Belongs to the DivIVA family.</text>
</comment>
<feature type="region of interest" description="Disordered" evidence="9">
    <location>
        <begin position="220"/>
        <end position="241"/>
    </location>
</feature>
<protein>
    <recommendedName>
        <fullName evidence="3">Cell wall synthesis protein Wag31</fullName>
    </recommendedName>
    <alternativeName>
        <fullName evidence="8">Antigen 84</fullName>
    </alternativeName>
</protein>
<evidence type="ECO:0000256" key="6">
    <source>
        <dbReference type="ARBA" id="ARBA00023054"/>
    </source>
</evidence>
<dbReference type="Pfam" id="PF05103">
    <property type="entry name" value="DivIVA"/>
    <property type="match status" value="1"/>
</dbReference>
<dbReference type="NCBIfam" id="TIGR03544">
    <property type="entry name" value="DivI1A_domain"/>
    <property type="match status" value="1"/>
</dbReference>
<keyword evidence="7" id="KW-0131">Cell cycle</keyword>
<feature type="compositionally biased region" description="Basic and acidic residues" evidence="9">
    <location>
        <begin position="169"/>
        <end position="191"/>
    </location>
</feature>
<sequence>MLARGARPGYAPDQYRATLQSLATELIERGAEKMALTPDDVVTKQFQHVRFKDGFDPDEVDDFLDEIVVEWRKALEENAELKTKLAAYESGETPAAPAAEEAPAVVEEVPAPVAATPAPAIEVPETAAVAAGSTTATAGIIELAQRLHDEHVAEGEAKKSQLISEAQTEVDRIRADAQAKEREESARLERERNTLEARITELRNFERDYRTQLRGYIEGQLRDLDEKSASTDSTPVSAIGL</sequence>
<proteinExistence type="inferred from homology"/>
<gene>
    <name evidence="10" type="ORF">GCM10007269_30600</name>
</gene>
<name>A0ABQ1RZK4_9MICO</name>
<evidence type="ECO:0000256" key="9">
    <source>
        <dbReference type="SAM" id="MobiDB-lite"/>
    </source>
</evidence>